<comment type="subcellular location">
    <subcellularLocation>
        <location evidence="1">Membrane</location>
        <topology evidence="1">Multi-pass membrane protein</topology>
    </subcellularLocation>
</comment>
<evidence type="ECO:0000256" key="4">
    <source>
        <dbReference type="ARBA" id="ARBA00023136"/>
    </source>
</evidence>
<feature type="transmembrane region" description="Helical" evidence="5">
    <location>
        <begin position="135"/>
        <end position="157"/>
    </location>
</feature>
<keyword evidence="3 5" id="KW-1133">Transmembrane helix</keyword>
<feature type="transmembrane region" description="Helical" evidence="5">
    <location>
        <begin position="278"/>
        <end position="297"/>
    </location>
</feature>
<feature type="transmembrane region" description="Helical" evidence="5">
    <location>
        <begin position="48"/>
        <end position="70"/>
    </location>
</feature>
<sequence length="462" mass="51435">MVSNHGHGDHNEHLEDKSSDTQAFVNIVKTYIGAGTLGLPYAFRLGGLIGSFLFLSFLCVVSTFCIHIMIRCKRRHPAFEETHDEKAERRPLCRSSHDLMADGVLNALHDHANFVCREPHSFADIGFMAFGTWGYALVEFVVVTCQLGFVCAYLIIIGDTLHSLFPVFSPAVFIIAAAVPLTFLTWLRSMKYFAPLSALVLVVFSVGAVIILQQGYIFYHSALLSTSEIFPAVYLFRLKTLPLFFGTAVYSFEGINLAIPIEDNMLHPEHFPKVMNRAMVAVMAIFSVFGGCAYFFFRHQTDPVIVLCLGLTHSAPQLRMLVELSFCIVLFFTFPIGMFPIVQIVERRILPQFGYLIDDETGEYPDSLSLDILRCVVRSLCVLVVVAVTLSIPDFGVIMELFGAFSNSLATFILPALFSLRIFRLSITGIQRILLLAIVGFGTLAVIISTSFAIQDLIDAFF</sequence>
<dbReference type="Pfam" id="PF01490">
    <property type="entry name" value="Aa_trans"/>
    <property type="match status" value="2"/>
</dbReference>
<dbReference type="AlphaFoldDB" id="A0A7S0ZGN1"/>
<feature type="transmembrane region" description="Helical" evidence="5">
    <location>
        <begin position="398"/>
        <end position="420"/>
    </location>
</feature>
<evidence type="ECO:0000256" key="3">
    <source>
        <dbReference type="ARBA" id="ARBA00022989"/>
    </source>
</evidence>
<keyword evidence="4 5" id="KW-0472">Membrane</keyword>
<accession>A0A7S0ZGN1</accession>
<dbReference type="PANTHER" id="PTHR22950:SF349">
    <property type="entry name" value="AMINO ACID TRANSPORTER TRANSMEMBRANE DOMAIN-CONTAINING PROTEIN"/>
    <property type="match status" value="1"/>
</dbReference>
<evidence type="ECO:0000256" key="2">
    <source>
        <dbReference type="ARBA" id="ARBA00022692"/>
    </source>
</evidence>
<feature type="domain" description="Amino acid transporter transmembrane" evidence="6">
    <location>
        <begin position="117"/>
        <end position="454"/>
    </location>
</feature>
<keyword evidence="2 5" id="KW-0812">Transmembrane</keyword>
<feature type="domain" description="Amino acid transporter transmembrane" evidence="6">
    <location>
        <begin position="17"/>
        <end position="77"/>
    </location>
</feature>
<feature type="transmembrane region" description="Helical" evidence="5">
    <location>
        <begin position="432"/>
        <end position="454"/>
    </location>
</feature>
<dbReference type="EMBL" id="HBFP01007756">
    <property type="protein sequence ID" value="CAD8821167.1"/>
    <property type="molecule type" value="Transcribed_RNA"/>
</dbReference>
<reference evidence="7" key="1">
    <citation type="submission" date="2021-01" db="EMBL/GenBank/DDBJ databases">
        <authorList>
            <person name="Corre E."/>
            <person name="Pelletier E."/>
            <person name="Niang G."/>
            <person name="Scheremetjew M."/>
            <person name="Finn R."/>
            <person name="Kale V."/>
            <person name="Holt S."/>
            <person name="Cochrane G."/>
            <person name="Meng A."/>
            <person name="Brown T."/>
            <person name="Cohen L."/>
        </authorList>
    </citation>
    <scope>NUCLEOTIDE SEQUENCE</scope>
    <source>
        <strain evidence="7">CCMP3278</strain>
    </source>
</reference>
<evidence type="ECO:0000313" key="7">
    <source>
        <dbReference type="EMBL" id="CAD8821167.1"/>
    </source>
</evidence>
<feature type="transmembrane region" description="Helical" evidence="5">
    <location>
        <begin position="375"/>
        <end position="392"/>
    </location>
</feature>
<feature type="transmembrane region" description="Helical" evidence="5">
    <location>
        <begin position="192"/>
        <end position="211"/>
    </location>
</feature>
<organism evidence="7">
    <name type="scientific">Timspurckia oligopyrenoides</name>
    <dbReference type="NCBI Taxonomy" id="708627"/>
    <lineage>
        <taxon>Eukaryota</taxon>
        <taxon>Rhodophyta</taxon>
        <taxon>Bangiophyceae</taxon>
        <taxon>Porphyridiales</taxon>
        <taxon>Porphyridiaceae</taxon>
        <taxon>Timspurckia</taxon>
    </lineage>
</organism>
<dbReference type="GO" id="GO:0005774">
    <property type="term" value="C:vacuolar membrane"/>
    <property type="evidence" value="ECO:0007669"/>
    <property type="project" value="TreeGrafter"/>
</dbReference>
<dbReference type="GO" id="GO:0015179">
    <property type="term" value="F:L-amino acid transmembrane transporter activity"/>
    <property type="evidence" value="ECO:0007669"/>
    <property type="project" value="TreeGrafter"/>
</dbReference>
<evidence type="ECO:0000259" key="6">
    <source>
        <dbReference type="Pfam" id="PF01490"/>
    </source>
</evidence>
<dbReference type="PANTHER" id="PTHR22950">
    <property type="entry name" value="AMINO ACID TRANSPORTER"/>
    <property type="match status" value="1"/>
</dbReference>
<protein>
    <recommendedName>
        <fullName evidence="6">Amino acid transporter transmembrane domain-containing protein</fullName>
    </recommendedName>
</protein>
<feature type="transmembrane region" description="Helical" evidence="5">
    <location>
        <begin position="163"/>
        <end position="185"/>
    </location>
</feature>
<evidence type="ECO:0000256" key="5">
    <source>
        <dbReference type="SAM" id="Phobius"/>
    </source>
</evidence>
<evidence type="ECO:0000256" key="1">
    <source>
        <dbReference type="ARBA" id="ARBA00004141"/>
    </source>
</evidence>
<dbReference type="InterPro" id="IPR013057">
    <property type="entry name" value="AA_transpt_TM"/>
</dbReference>
<proteinExistence type="predicted"/>
<feature type="transmembrane region" description="Helical" evidence="5">
    <location>
        <begin position="317"/>
        <end position="342"/>
    </location>
</feature>
<gene>
    <name evidence="7" type="ORF">TOLI1172_LOCUS5562</name>
</gene>
<name>A0A7S0ZGN1_9RHOD</name>